<keyword evidence="3" id="KW-1185">Reference proteome</keyword>
<accession>A0A1L2ZPY5</accession>
<organism evidence="1 3">
    <name type="scientific">Neomicrococcus aestuarii</name>
    <dbReference type="NCBI Taxonomy" id="556325"/>
    <lineage>
        <taxon>Bacteria</taxon>
        <taxon>Bacillati</taxon>
        <taxon>Actinomycetota</taxon>
        <taxon>Actinomycetes</taxon>
        <taxon>Micrococcales</taxon>
        <taxon>Micrococcaceae</taxon>
        <taxon>Neomicrococcus</taxon>
    </lineage>
</organism>
<dbReference type="GO" id="GO:0004497">
    <property type="term" value="F:monooxygenase activity"/>
    <property type="evidence" value="ECO:0007669"/>
    <property type="project" value="UniProtKB-KW"/>
</dbReference>
<dbReference type="EMBL" id="CP018135">
    <property type="protein sequence ID" value="APF41444.1"/>
    <property type="molecule type" value="Genomic_DNA"/>
</dbReference>
<protein>
    <submittedName>
        <fullName evidence="1">Antibiotic biosynthesis monooxygenase</fullName>
    </submittedName>
    <submittedName>
        <fullName evidence="2">Quinol monooxygenase YgiN</fullName>
    </submittedName>
</protein>
<proteinExistence type="predicted"/>
<evidence type="ECO:0000313" key="4">
    <source>
        <dbReference type="Proteomes" id="UP000580797"/>
    </source>
</evidence>
<keyword evidence="1" id="KW-0560">Oxidoreductase</keyword>
<dbReference type="Gene3D" id="3.30.70.100">
    <property type="match status" value="1"/>
</dbReference>
<dbReference type="Proteomes" id="UP000183530">
    <property type="component" value="Chromosome"/>
</dbReference>
<evidence type="ECO:0000313" key="1">
    <source>
        <dbReference type="EMBL" id="APF41444.1"/>
    </source>
</evidence>
<reference evidence="1 3" key="1">
    <citation type="submission" date="2016-11" db="EMBL/GenBank/DDBJ databases">
        <title>Genome sequencing of Zhihengliuella aestuarii B18 antagonistic to Plasmodiophora brassicae.</title>
        <authorList>
            <person name="Luo Y."/>
        </authorList>
    </citation>
    <scope>NUCLEOTIDE SEQUENCE [LARGE SCALE GENOMIC DNA]</scope>
    <source>
        <strain evidence="1 3">B18</strain>
    </source>
</reference>
<reference evidence="2 4" key="2">
    <citation type="submission" date="2020-08" db="EMBL/GenBank/DDBJ databases">
        <title>Sequencing the genomes of 1000 actinobacteria strains.</title>
        <authorList>
            <person name="Klenk H.-P."/>
        </authorList>
    </citation>
    <scope>NUCLEOTIDE SEQUENCE [LARGE SCALE GENOMIC DNA]</scope>
    <source>
        <strain evidence="2 4">DSM 105783</strain>
    </source>
</reference>
<sequence>MIEVALSVVLRAKPGKEEEVAEFLRSARSIVEQEEGTRAWFALKFDASTFGIFDVFPDDGARQTHLSGGVGQALAAQGADLFSVDPNVENVDVLAYKLPGENV</sequence>
<dbReference type="OrthoDB" id="9804891at2"/>
<keyword evidence="1" id="KW-0503">Monooxygenase</keyword>
<evidence type="ECO:0000313" key="2">
    <source>
        <dbReference type="EMBL" id="MBB5513411.1"/>
    </source>
</evidence>
<dbReference type="EMBL" id="JACHDR010000001">
    <property type="protein sequence ID" value="MBB5513411.1"/>
    <property type="molecule type" value="Genomic_DNA"/>
</dbReference>
<dbReference type="AlphaFoldDB" id="A0A1L2ZPY5"/>
<evidence type="ECO:0000313" key="3">
    <source>
        <dbReference type="Proteomes" id="UP000183530"/>
    </source>
</evidence>
<dbReference type="Proteomes" id="UP000580797">
    <property type="component" value="Unassembled WGS sequence"/>
</dbReference>
<name>A0A1L2ZPY5_9MICC</name>
<dbReference type="InterPro" id="IPR011008">
    <property type="entry name" value="Dimeric_a/b-barrel"/>
</dbReference>
<dbReference type="SUPFAM" id="SSF54909">
    <property type="entry name" value="Dimeric alpha+beta barrel"/>
    <property type="match status" value="1"/>
</dbReference>
<dbReference type="RefSeq" id="WP_071894914.1">
    <property type="nucleotide sequence ID" value="NZ_BAAARH010000002.1"/>
</dbReference>
<gene>
    <name evidence="1" type="ORF">BHE16_11135</name>
    <name evidence="2" type="ORF">HD598_002098</name>
</gene>
<dbReference type="KEGG" id="nae:BHE16_11135"/>